<dbReference type="Proteomes" id="UP001642409">
    <property type="component" value="Unassembled WGS sequence"/>
</dbReference>
<evidence type="ECO:0000256" key="1">
    <source>
        <dbReference type="SAM" id="Phobius"/>
    </source>
</evidence>
<reference evidence="3 4" key="2">
    <citation type="submission" date="2024-07" db="EMBL/GenBank/DDBJ databases">
        <authorList>
            <person name="Akdeniz Z."/>
        </authorList>
    </citation>
    <scope>NUCLEOTIDE SEQUENCE [LARGE SCALE GENOMIC DNA]</scope>
</reference>
<keyword evidence="1" id="KW-1133">Transmembrane helix</keyword>
<dbReference type="EMBL" id="CAXDID020000591">
    <property type="protein sequence ID" value="CAL6105055.1"/>
    <property type="molecule type" value="Genomic_DNA"/>
</dbReference>
<protein>
    <submittedName>
        <fullName evidence="3">Hypothetical_protein</fullName>
    </submittedName>
</protein>
<reference evidence="2" key="1">
    <citation type="submission" date="2023-06" db="EMBL/GenBank/DDBJ databases">
        <authorList>
            <person name="Kurt Z."/>
        </authorList>
    </citation>
    <scope>NUCLEOTIDE SEQUENCE</scope>
</reference>
<accession>A0AA86NS26</accession>
<keyword evidence="1" id="KW-0472">Membrane</keyword>
<dbReference type="AlphaFoldDB" id="A0AA86NS26"/>
<keyword evidence="1" id="KW-0812">Transmembrane</keyword>
<dbReference type="EMBL" id="CATOUU010000330">
    <property type="protein sequence ID" value="CAI9924938.1"/>
    <property type="molecule type" value="Genomic_DNA"/>
</dbReference>
<name>A0AA86NS26_9EUKA</name>
<evidence type="ECO:0000313" key="3">
    <source>
        <dbReference type="EMBL" id="CAL6105055.1"/>
    </source>
</evidence>
<evidence type="ECO:0000313" key="4">
    <source>
        <dbReference type="Proteomes" id="UP001642409"/>
    </source>
</evidence>
<evidence type="ECO:0000313" key="2">
    <source>
        <dbReference type="EMBL" id="CAI9924938.1"/>
    </source>
</evidence>
<comment type="caution">
    <text evidence="2">The sequence shown here is derived from an EMBL/GenBank/DDBJ whole genome shotgun (WGS) entry which is preliminary data.</text>
</comment>
<proteinExistence type="predicted"/>
<gene>
    <name evidence="2" type="ORF">HINF_LOCUS12583</name>
    <name evidence="3" type="ORF">HINF_LOCUS73079</name>
</gene>
<feature type="transmembrane region" description="Helical" evidence="1">
    <location>
        <begin position="486"/>
        <end position="505"/>
    </location>
</feature>
<organism evidence="2">
    <name type="scientific">Hexamita inflata</name>
    <dbReference type="NCBI Taxonomy" id="28002"/>
    <lineage>
        <taxon>Eukaryota</taxon>
        <taxon>Metamonada</taxon>
        <taxon>Diplomonadida</taxon>
        <taxon>Hexamitidae</taxon>
        <taxon>Hexamitinae</taxon>
        <taxon>Hexamita</taxon>
    </lineage>
</organism>
<keyword evidence="4" id="KW-1185">Reference proteome</keyword>
<sequence>MQICSNKLVDKQQIQYCLKAVSLSSLTQSSQVVSSPAQEVFHSLYTEKTQDLKIDLIYSMKNLPSFALFGLTKSIEIFDSNLSVKIPQPQSKSALICFQCDINSSASEFAFLAQAQMISGLIYCPYTIMVLNSSLIQFRLTGINVGGLIFQTNNIQVQIFICNISGYLLNDSISGIFIVTATNSSTIEVQDVIICVQFNDIIGDNQIGSGVDRVQISGNFIQSCDLCGGYYFTYGLCLEYLNFGEVVNNTIICLHSFVFDGEGCSCPEGQVVNETTCVDILGSVNLLKIQQEQINTKILDLVLRTGELESIQQVLTSDQSTQKGQIQILFDLSNQTQNSISNNFTKLQQNIFGNYSLTDKNLQTNTSVLDQRIFNNVSILSNSILTLNTYQPFKQKSIVSETYSLRRSGSKLSYQYILTQQDLPSLNSAVPPAGFEFKKMKNISLLLPVGTARTSSDPSSFTDNQSCYIKCSSLLNSTFVPNSSRIWNSIILILFGDSYFILLLLRYNIKTHI</sequence>